<dbReference type="AlphaFoldDB" id="D1Z0E0"/>
<dbReference type="STRING" id="304371.MCP_2090"/>
<dbReference type="KEGG" id="mpd:MCP_2090"/>
<dbReference type="GeneID" id="8681942"/>
<dbReference type="PANTHER" id="PTHR43032:SF2">
    <property type="entry name" value="BLL0505 PROTEIN"/>
    <property type="match status" value="1"/>
</dbReference>
<dbReference type="InterPro" id="IPR036374">
    <property type="entry name" value="OxRdtase_Mopterin-bd_sf"/>
</dbReference>
<keyword evidence="3" id="KW-1185">Reference proteome</keyword>
<reference evidence="3" key="3">
    <citation type="journal article" date="2011" name="PLoS ONE">
        <title>Genome sequence of a mesophilic hydrogenotrophic methanogen Methanocella paludicola, the first cultivated representative of the order Methanocellales.</title>
        <authorList>
            <person name="Sakai S."/>
            <person name="Takaki Y."/>
            <person name="Shimamura S."/>
            <person name="Sekine M."/>
            <person name="Tajima T."/>
            <person name="Kosugi H."/>
            <person name="Ichikawa N."/>
            <person name="Tasumi E."/>
            <person name="Hiraki A.T."/>
            <person name="Shimizu A."/>
            <person name="Kato Y."/>
            <person name="Nishiko R."/>
            <person name="Mori K."/>
            <person name="Fujita N."/>
            <person name="Imachi H."/>
            <person name="Takai K."/>
        </authorList>
    </citation>
    <scope>NUCLEOTIDE SEQUENCE [LARGE SCALE GENOMIC DNA]</scope>
    <source>
        <strain evidence="3">DSM 17711 / JCM 13418 / NBRC 101707 / SANAE</strain>
    </source>
</reference>
<dbReference type="Proteomes" id="UP000001882">
    <property type="component" value="Chromosome"/>
</dbReference>
<sequence>MEKISGVANEDKISRRTIIKLGISIGIGLSGIAAAGCTGQVSPSAVSSPAGLAELTQYEGQRLDPMKNIRVNSIKGTQHIEADKYSIGVGGLVDMPKKYSYSDLVNRSSLKKVVTLHCVEGWDATALWEGFPLKGLLDEAGIKPGAKTVIFYAQDGDSTSFSLDDIRAQFFLVAHKINNVPLTAEHGYPTRLVAGEKWGYKWLKWITRIELSDQEYKGYWETRGYSNNGDLNKSFLA</sequence>
<organism evidence="2 3">
    <name type="scientific">Methanocella paludicola (strain DSM 17711 / JCM 13418 / NBRC 101707 / SANAE)</name>
    <dbReference type="NCBI Taxonomy" id="304371"/>
    <lineage>
        <taxon>Archaea</taxon>
        <taxon>Methanobacteriati</taxon>
        <taxon>Methanobacteriota</taxon>
        <taxon>Stenosarchaea group</taxon>
        <taxon>Methanomicrobia</taxon>
        <taxon>Methanocellales</taxon>
        <taxon>Methanocellaceae</taxon>
        <taxon>Methanocella</taxon>
    </lineage>
</organism>
<dbReference type="eggNOG" id="arCOG00266">
    <property type="taxonomic scope" value="Archaea"/>
</dbReference>
<dbReference type="PATRIC" id="fig|304371.9.peg.2130"/>
<evidence type="ECO:0000313" key="2">
    <source>
        <dbReference type="EMBL" id="BAI62162.1"/>
    </source>
</evidence>
<reference evidence="2 3" key="2">
    <citation type="journal article" date="2008" name="Int. J. Syst. Evol. Microbiol.">
        <title>Methanocella paludicola gen. nov., sp. nov., a methane-producing archaeon, the first isolate of the lineage 'Rice Cluster I', and proposal of the new archaeal order Methanocellales ord. nov.</title>
        <authorList>
            <person name="Sakai S."/>
            <person name="Imachi H."/>
            <person name="Hanada S."/>
            <person name="Ohashi A."/>
            <person name="Harada H."/>
            <person name="Kamagata Y."/>
        </authorList>
    </citation>
    <scope>NUCLEOTIDE SEQUENCE [LARGE SCALE GENOMIC DNA]</scope>
    <source>
        <strain evidence="3">DSM 17711 / JCM 13418 / NBRC 101707 / SANAE</strain>
    </source>
</reference>
<dbReference type="SUPFAM" id="SSF56524">
    <property type="entry name" value="Oxidoreductase molybdopterin-binding domain"/>
    <property type="match status" value="1"/>
</dbReference>
<name>D1Z0E0_METPS</name>
<dbReference type="OrthoDB" id="24039at2157"/>
<dbReference type="RefSeq" id="WP_012900836.1">
    <property type="nucleotide sequence ID" value="NC_013665.1"/>
</dbReference>
<accession>D1Z0E0</accession>
<dbReference type="PANTHER" id="PTHR43032">
    <property type="entry name" value="PROTEIN-METHIONINE-SULFOXIDE REDUCTASE"/>
    <property type="match status" value="1"/>
</dbReference>
<proteinExistence type="predicted"/>
<protein>
    <recommendedName>
        <fullName evidence="1">Oxidoreductase molybdopterin-binding domain-containing protein</fullName>
    </recommendedName>
</protein>
<dbReference type="CDD" id="cd00321">
    <property type="entry name" value="SO_family_Moco"/>
    <property type="match status" value="1"/>
</dbReference>
<reference evidence="2 3" key="1">
    <citation type="journal article" date="2007" name="Appl. Environ. Microbiol.">
        <title>Isolation of key methanogens for global methane emission from rice paddy fields: a novel isolate affiliated with the clone cluster rice cluster I.</title>
        <authorList>
            <person name="Sakai S."/>
            <person name="Imachi H."/>
            <person name="Sekiguchi Y."/>
            <person name="Ohashi A."/>
            <person name="Harada H."/>
            <person name="Kamagata Y."/>
        </authorList>
    </citation>
    <scope>NUCLEOTIDE SEQUENCE [LARGE SCALE GENOMIC DNA]</scope>
    <source>
        <strain evidence="3">DSM 17711 / JCM 13418 / NBRC 101707 / SANAE</strain>
    </source>
</reference>
<evidence type="ECO:0000259" key="1">
    <source>
        <dbReference type="Pfam" id="PF00174"/>
    </source>
</evidence>
<dbReference type="Pfam" id="PF00174">
    <property type="entry name" value="Oxidored_molyb"/>
    <property type="match status" value="1"/>
</dbReference>
<gene>
    <name evidence="2" type="ordered locus">MCP_2090</name>
</gene>
<dbReference type="Gene3D" id="3.90.420.10">
    <property type="entry name" value="Oxidoreductase, molybdopterin-binding domain"/>
    <property type="match status" value="1"/>
</dbReference>
<evidence type="ECO:0000313" key="3">
    <source>
        <dbReference type="Proteomes" id="UP000001882"/>
    </source>
</evidence>
<dbReference type="EMBL" id="AP011532">
    <property type="protein sequence ID" value="BAI62162.1"/>
    <property type="molecule type" value="Genomic_DNA"/>
</dbReference>
<dbReference type="InterPro" id="IPR000572">
    <property type="entry name" value="OxRdtase_Mopterin-bd_dom"/>
</dbReference>
<dbReference type="InParanoid" id="D1Z0E0"/>
<feature type="domain" description="Oxidoreductase molybdopterin-binding" evidence="1">
    <location>
        <begin position="78"/>
        <end position="220"/>
    </location>
</feature>